<dbReference type="Gene3D" id="3.10.580.10">
    <property type="entry name" value="CBS-domain"/>
    <property type="match status" value="1"/>
</dbReference>
<keyword evidence="1" id="KW-0129">CBS domain</keyword>
<dbReference type="PROSITE" id="PS51371">
    <property type="entry name" value="CBS"/>
    <property type="match status" value="1"/>
</dbReference>
<dbReference type="CDD" id="cd02205">
    <property type="entry name" value="CBS_pair_SF"/>
    <property type="match status" value="1"/>
</dbReference>
<gene>
    <name evidence="3" type="ORF">SAMN04489716_2553</name>
</gene>
<dbReference type="InterPro" id="IPR000644">
    <property type="entry name" value="CBS_dom"/>
</dbReference>
<dbReference type="Pfam" id="PF00571">
    <property type="entry name" value="CBS"/>
    <property type="match status" value="1"/>
</dbReference>
<evidence type="ECO:0000313" key="4">
    <source>
        <dbReference type="Proteomes" id="UP000198688"/>
    </source>
</evidence>
<dbReference type="Proteomes" id="UP000198688">
    <property type="component" value="Chromosome I"/>
</dbReference>
<protein>
    <submittedName>
        <fullName evidence="3">CBS domain-containing protein</fullName>
    </submittedName>
</protein>
<evidence type="ECO:0000259" key="2">
    <source>
        <dbReference type="PROSITE" id="PS51371"/>
    </source>
</evidence>
<dbReference type="InterPro" id="IPR046342">
    <property type="entry name" value="CBS_dom_sf"/>
</dbReference>
<evidence type="ECO:0000256" key="1">
    <source>
        <dbReference type="PROSITE-ProRule" id="PRU00703"/>
    </source>
</evidence>
<feature type="domain" description="CBS" evidence="2">
    <location>
        <begin position="105"/>
        <end position="162"/>
    </location>
</feature>
<keyword evidence="4" id="KW-1185">Reference proteome</keyword>
<dbReference type="STRING" id="113562.SAMN04489716_2553"/>
<accession>A0A1H1XRQ7</accession>
<evidence type="ECO:0000313" key="3">
    <source>
        <dbReference type="EMBL" id="SDT11549.1"/>
    </source>
</evidence>
<proteinExistence type="predicted"/>
<name>A0A1H1XRQ7_9ACTN</name>
<dbReference type="SUPFAM" id="SSF54631">
    <property type="entry name" value="CBS-domain pair"/>
    <property type="match status" value="1"/>
</dbReference>
<sequence>MNMADSRRPTREELVGLKGRSLRTSDLLTMFGTRVRNHQTVPMIQEALHEAGLDTHPSFTTCGLTTEMLVVAKSLFTEAEDEAEEEVLPGTLPQQSFKIGDVPSARNGVESVNSSALLSTVTHTMRQKNYSQLPVIDGLADLKGVITWDSIAARYEKGEVPTLSSAMIRDDLPLAEVHQELFTRLPELQRCGYLLVRENNGTFAGIITGADITARFHKLAQPFFLVGEIEFRIRRCLGPKLTGDPVRALGKKYQSGDFSRLMFGDYVKLLATDQQDARLAQLAETNWATLGWTGVDQAQFVAQLDRVRTIRNQIAHFDEQPLTVRQTDELYQFSGLLKQLL</sequence>
<dbReference type="AlphaFoldDB" id="A0A1H1XRQ7"/>
<organism evidence="3 4">
    <name type="scientific">Actinoplanes derwentensis</name>
    <dbReference type="NCBI Taxonomy" id="113562"/>
    <lineage>
        <taxon>Bacteria</taxon>
        <taxon>Bacillati</taxon>
        <taxon>Actinomycetota</taxon>
        <taxon>Actinomycetes</taxon>
        <taxon>Micromonosporales</taxon>
        <taxon>Micromonosporaceae</taxon>
        <taxon>Actinoplanes</taxon>
    </lineage>
</organism>
<dbReference type="EMBL" id="LT629758">
    <property type="protein sequence ID" value="SDT11549.1"/>
    <property type="molecule type" value="Genomic_DNA"/>
</dbReference>
<reference evidence="3 4" key="1">
    <citation type="submission" date="2016-10" db="EMBL/GenBank/DDBJ databases">
        <authorList>
            <person name="de Groot N.N."/>
        </authorList>
    </citation>
    <scope>NUCLEOTIDE SEQUENCE [LARGE SCALE GENOMIC DNA]</scope>
    <source>
        <strain evidence="3 4">DSM 43941</strain>
    </source>
</reference>